<reference evidence="2 3" key="1">
    <citation type="submission" date="2019-05" db="EMBL/GenBank/DDBJ databases">
        <title>Ruegeria sp. nov., isolated from tidal flat.</title>
        <authorList>
            <person name="Kim W."/>
        </authorList>
    </citation>
    <scope>NUCLEOTIDE SEQUENCE [LARGE SCALE GENOMIC DNA]</scope>
    <source>
        <strain evidence="2 3">CAU 1488</strain>
    </source>
</reference>
<dbReference type="InterPro" id="IPR018511">
    <property type="entry name" value="Hemolysin-typ_Ca-bd_CS"/>
</dbReference>
<accession>A0ABY2WWV3</accession>
<evidence type="ECO:0000313" key="2">
    <source>
        <dbReference type="EMBL" id="TMV07240.1"/>
    </source>
</evidence>
<dbReference type="Gene3D" id="2.150.10.10">
    <property type="entry name" value="Serralysin-like metalloprotease, C-terminal"/>
    <property type="match status" value="1"/>
</dbReference>
<keyword evidence="3" id="KW-1185">Reference proteome</keyword>
<dbReference type="Proteomes" id="UP001193035">
    <property type="component" value="Unassembled WGS sequence"/>
</dbReference>
<protein>
    <recommendedName>
        <fullName evidence="4">Calcium-binding protein</fullName>
    </recommendedName>
</protein>
<organism evidence="2 3">
    <name type="scientific">Ruegeria sediminis</name>
    <dbReference type="NCBI Taxonomy" id="2583820"/>
    <lineage>
        <taxon>Bacteria</taxon>
        <taxon>Pseudomonadati</taxon>
        <taxon>Pseudomonadota</taxon>
        <taxon>Alphaproteobacteria</taxon>
        <taxon>Rhodobacterales</taxon>
        <taxon>Roseobacteraceae</taxon>
        <taxon>Ruegeria</taxon>
    </lineage>
</organism>
<sequence length="105" mass="11201">MGNDGNDRLWGGAGDDVLDGGLGDDRLEGGSGRDVFVIAARQGKDRIVDFTPGEDLVKFVSTGLGFDALKMHQDGSTTRVEFGEDTLLLEGLLPQQLGADDFLFI</sequence>
<dbReference type="InterPro" id="IPR011049">
    <property type="entry name" value="Serralysin-like_metalloprot_C"/>
</dbReference>
<dbReference type="InterPro" id="IPR001343">
    <property type="entry name" value="Hemolysn_Ca-bd"/>
</dbReference>
<dbReference type="PRINTS" id="PR00313">
    <property type="entry name" value="CABNDNGRPT"/>
</dbReference>
<evidence type="ECO:0000256" key="1">
    <source>
        <dbReference type="SAM" id="MobiDB-lite"/>
    </source>
</evidence>
<gene>
    <name evidence="2" type="ORF">FGK63_14150</name>
</gene>
<dbReference type="Pfam" id="PF00353">
    <property type="entry name" value="HemolysinCabind"/>
    <property type="match status" value="1"/>
</dbReference>
<dbReference type="PROSITE" id="PS00330">
    <property type="entry name" value="HEMOLYSIN_CALCIUM"/>
    <property type="match status" value="2"/>
</dbReference>
<name>A0ABY2WWV3_9RHOB</name>
<evidence type="ECO:0008006" key="4">
    <source>
        <dbReference type="Google" id="ProtNLM"/>
    </source>
</evidence>
<dbReference type="RefSeq" id="WP_138843315.1">
    <property type="nucleotide sequence ID" value="NZ_VCPD01000004.1"/>
</dbReference>
<dbReference type="EMBL" id="VCPD01000004">
    <property type="protein sequence ID" value="TMV07240.1"/>
    <property type="molecule type" value="Genomic_DNA"/>
</dbReference>
<proteinExistence type="predicted"/>
<dbReference type="SUPFAM" id="SSF51120">
    <property type="entry name" value="beta-Roll"/>
    <property type="match status" value="1"/>
</dbReference>
<evidence type="ECO:0000313" key="3">
    <source>
        <dbReference type="Proteomes" id="UP001193035"/>
    </source>
</evidence>
<feature type="region of interest" description="Disordered" evidence="1">
    <location>
        <begin position="1"/>
        <end position="25"/>
    </location>
</feature>
<comment type="caution">
    <text evidence="2">The sequence shown here is derived from an EMBL/GenBank/DDBJ whole genome shotgun (WGS) entry which is preliminary data.</text>
</comment>